<organism evidence="6 7">
    <name type="scientific">Streptomyces griseoloalbus</name>
    <dbReference type="NCBI Taxonomy" id="67303"/>
    <lineage>
        <taxon>Bacteria</taxon>
        <taxon>Bacillati</taxon>
        <taxon>Actinomycetota</taxon>
        <taxon>Actinomycetes</taxon>
        <taxon>Kitasatosporales</taxon>
        <taxon>Streptomycetaceae</taxon>
        <taxon>Streptomyces</taxon>
    </lineage>
</organism>
<feature type="compositionally biased region" description="Basic and acidic residues" evidence="4">
    <location>
        <begin position="124"/>
        <end position="133"/>
    </location>
</feature>
<feature type="region of interest" description="Disordered" evidence="4">
    <location>
        <begin position="89"/>
        <end position="133"/>
    </location>
</feature>
<dbReference type="RefSeq" id="WP_359989707.1">
    <property type="nucleotide sequence ID" value="NZ_JBEZLS010000045.1"/>
</dbReference>
<keyword evidence="3" id="KW-0804">Transcription</keyword>
<dbReference type="PRINTS" id="PR00038">
    <property type="entry name" value="HTHLUXR"/>
</dbReference>
<dbReference type="EMBL" id="JBEZLS010000045">
    <property type="protein sequence ID" value="MEU9356207.1"/>
    <property type="molecule type" value="Genomic_DNA"/>
</dbReference>
<evidence type="ECO:0000256" key="1">
    <source>
        <dbReference type="ARBA" id="ARBA00023015"/>
    </source>
</evidence>
<reference evidence="6 7" key="1">
    <citation type="submission" date="2024-06" db="EMBL/GenBank/DDBJ databases">
        <title>The Natural Products Discovery Center: Release of the First 8490 Sequenced Strains for Exploring Actinobacteria Biosynthetic Diversity.</title>
        <authorList>
            <person name="Kalkreuter E."/>
            <person name="Kautsar S.A."/>
            <person name="Yang D."/>
            <person name="Bader C.D."/>
            <person name="Teijaro C.N."/>
            <person name="Fluegel L."/>
            <person name="Davis C.M."/>
            <person name="Simpson J.R."/>
            <person name="Lauterbach L."/>
            <person name="Steele A.D."/>
            <person name="Gui C."/>
            <person name="Meng S."/>
            <person name="Li G."/>
            <person name="Viehrig K."/>
            <person name="Ye F."/>
            <person name="Su P."/>
            <person name="Kiefer A.F."/>
            <person name="Nichols A."/>
            <person name="Cepeda A.J."/>
            <person name="Yan W."/>
            <person name="Fan B."/>
            <person name="Jiang Y."/>
            <person name="Adhikari A."/>
            <person name="Zheng C.-J."/>
            <person name="Schuster L."/>
            <person name="Cowan T.M."/>
            <person name="Smanski M.J."/>
            <person name="Chevrette M.G."/>
            <person name="De Carvalho L.P.S."/>
            <person name="Shen B."/>
        </authorList>
    </citation>
    <scope>NUCLEOTIDE SEQUENCE [LARGE SCALE GENOMIC DNA]</scope>
    <source>
        <strain evidence="6 7">NPDC048274</strain>
    </source>
</reference>
<gene>
    <name evidence="6" type="ORF">AB0D65_35695</name>
</gene>
<evidence type="ECO:0000256" key="4">
    <source>
        <dbReference type="SAM" id="MobiDB-lite"/>
    </source>
</evidence>
<evidence type="ECO:0000256" key="2">
    <source>
        <dbReference type="ARBA" id="ARBA00023125"/>
    </source>
</evidence>
<dbReference type="PROSITE" id="PS50043">
    <property type="entry name" value="HTH_LUXR_2"/>
    <property type="match status" value="1"/>
</dbReference>
<accession>A0ABV3EGS6</accession>
<proteinExistence type="predicted"/>
<dbReference type="PROSITE" id="PS00622">
    <property type="entry name" value="HTH_LUXR_1"/>
    <property type="match status" value="1"/>
</dbReference>
<dbReference type="Proteomes" id="UP001551582">
    <property type="component" value="Unassembled WGS sequence"/>
</dbReference>
<evidence type="ECO:0000256" key="3">
    <source>
        <dbReference type="ARBA" id="ARBA00023163"/>
    </source>
</evidence>
<keyword evidence="7" id="KW-1185">Reference proteome</keyword>
<protein>
    <submittedName>
        <fullName evidence="6">Helix-turn-helix transcriptional regulator</fullName>
    </submittedName>
</protein>
<dbReference type="SUPFAM" id="SSF46894">
    <property type="entry name" value="C-terminal effector domain of the bipartite response regulators"/>
    <property type="match status" value="1"/>
</dbReference>
<dbReference type="PANTHER" id="PTHR44688">
    <property type="entry name" value="DNA-BINDING TRANSCRIPTIONAL ACTIVATOR DEVR_DOSR"/>
    <property type="match status" value="1"/>
</dbReference>
<dbReference type="Pfam" id="PF00196">
    <property type="entry name" value="GerE"/>
    <property type="match status" value="1"/>
</dbReference>
<evidence type="ECO:0000313" key="7">
    <source>
        <dbReference type="Proteomes" id="UP001551582"/>
    </source>
</evidence>
<evidence type="ECO:0000313" key="6">
    <source>
        <dbReference type="EMBL" id="MEU9356207.1"/>
    </source>
</evidence>
<sequence length="133" mass="14730">MKAVMRSRFAMPDWTQVLHRVPSLTSRELEVFELLAYGSTNAEISEQLVVTERTVRAHTGSILSKLGLRSRLTASLAAFAYTQKVALPPGNAEANATPKKDLTKKDLTRKQEYRHRAGTGRNQGPDHDAPGPF</sequence>
<evidence type="ECO:0000259" key="5">
    <source>
        <dbReference type="PROSITE" id="PS50043"/>
    </source>
</evidence>
<name>A0ABV3EGS6_9ACTN</name>
<feature type="compositionally biased region" description="Basic and acidic residues" evidence="4">
    <location>
        <begin position="98"/>
        <end position="115"/>
    </location>
</feature>
<dbReference type="InterPro" id="IPR000792">
    <property type="entry name" value="Tscrpt_reg_LuxR_C"/>
</dbReference>
<comment type="caution">
    <text evidence="6">The sequence shown here is derived from an EMBL/GenBank/DDBJ whole genome shotgun (WGS) entry which is preliminary data.</text>
</comment>
<dbReference type="InterPro" id="IPR036388">
    <property type="entry name" value="WH-like_DNA-bd_sf"/>
</dbReference>
<dbReference type="PANTHER" id="PTHR44688:SF16">
    <property type="entry name" value="DNA-BINDING TRANSCRIPTIONAL ACTIVATOR DEVR_DOSR"/>
    <property type="match status" value="1"/>
</dbReference>
<dbReference type="InterPro" id="IPR016032">
    <property type="entry name" value="Sig_transdc_resp-reg_C-effctor"/>
</dbReference>
<feature type="domain" description="HTH luxR-type" evidence="5">
    <location>
        <begin position="17"/>
        <end position="82"/>
    </location>
</feature>
<dbReference type="CDD" id="cd06170">
    <property type="entry name" value="LuxR_C_like"/>
    <property type="match status" value="1"/>
</dbReference>
<dbReference type="SMART" id="SM00421">
    <property type="entry name" value="HTH_LUXR"/>
    <property type="match status" value="1"/>
</dbReference>
<dbReference type="Gene3D" id="1.10.10.10">
    <property type="entry name" value="Winged helix-like DNA-binding domain superfamily/Winged helix DNA-binding domain"/>
    <property type="match status" value="1"/>
</dbReference>
<keyword evidence="2" id="KW-0238">DNA-binding</keyword>
<keyword evidence="1" id="KW-0805">Transcription regulation</keyword>